<dbReference type="EMBL" id="CAUYUJ010015232">
    <property type="protein sequence ID" value="CAK0851378.1"/>
    <property type="molecule type" value="Genomic_DNA"/>
</dbReference>
<feature type="coiled-coil region" evidence="1">
    <location>
        <begin position="58"/>
        <end position="85"/>
    </location>
</feature>
<gene>
    <name evidence="3" type="ORF">PCOR1329_LOCUS43535</name>
</gene>
<dbReference type="InterPro" id="IPR035979">
    <property type="entry name" value="RBD_domain_sf"/>
</dbReference>
<feature type="compositionally biased region" description="Low complexity" evidence="2">
    <location>
        <begin position="322"/>
        <end position="340"/>
    </location>
</feature>
<feature type="region of interest" description="Disordered" evidence="2">
    <location>
        <begin position="260"/>
        <end position="288"/>
    </location>
</feature>
<protein>
    <recommendedName>
        <fullName evidence="5">RRM domain-containing protein</fullName>
    </recommendedName>
</protein>
<dbReference type="Proteomes" id="UP001189429">
    <property type="component" value="Unassembled WGS sequence"/>
</dbReference>
<name>A0ABN9TZK4_9DINO</name>
<sequence>MSAAAGWQDGHKSNGASHEAASLAHEHLLLLTDRMAVEVEEQRRITSQMMDEKLRAITEEVQERLRRMNDEMQAQMEMRLESQREATQDLLSKSGESTQLLVQSHRMGIEDRLMAQQKCFEERLATLTLSSSSQPEQELELLTPRTQQDEEEERPESMTEEAAQRLEAFQLLEWRVGELLRRERAALRNATSSLVLALEQDRVDREALESRLEQTAEACQKAAYDARSAMDLGLADHASMVRALREELSQRGVTGLPQQRAWLPAGGGRVGRGAGGEDGRARSDADGLHTSARQVSHVAMLGGVGAEIAHPTLRRPRRASWSDRSAAARAPAPRGASAGRCSGLRHLRVGLRDATKKRCGTKAPGAQAVSEAVSETVSETVSEAVSEPPLSSIATVLRVLPPDLCGASRGTSVGARSAMTAAAPPPHHSEESALLFVPRRLDLKVRSRDRVGAAAPMAWDMPGEHGSGLPDDLHALDVPAASRACLRDETDSDAYSTVEACSQDAAAFSTDSESKDAEPNSQDGCAYKGPNQSVGVLMGIFLVPCTQAWAGGSPSTAAWSLESESRPTSLMLVNVPAHYTENMLKGTLDALGLLSRCDFVHLPIVQAAGDALALNMGHALLNFVTPGDADFARDRLSGHAWDSGLGHTCRHIPAQVMDAVPQGSQACAEYVNFLAYGLSSNSSLLDWLDVPALRTGSQAPQVW</sequence>
<organism evidence="3 4">
    <name type="scientific">Prorocentrum cordatum</name>
    <dbReference type="NCBI Taxonomy" id="2364126"/>
    <lineage>
        <taxon>Eukaryota</taxon>
        <taxon>Sar</taxon>
        <taxon>Alveolata</taxon>
        <taxon>Dinophyceae</taxon>
        <taxon>Prorocentrales</taxon>
        <taxon>Prorocentraceae</taxon>
        <taxon>Prorocentrum</taxon>
    </lineage>
</organism>
<feature type="region of interest" description="Disordered" evidence="2">
    <location>
        <begin position="507"/>
        <end position="526"/>
    </location>
</feature>
<evidence type="ECO:0008006" key="5">
    <source>
        <dbReference type="Google" id="ProtNLM"/>
    </source>
</evidence>
<evidence type="ECO:0000313" key="4">
    <source>
        <dbReference type="Proteomes" id="UP001189429"/>
    </source>
</evidence>
<feature type="compositionally biased region" description="Low complexity" evidence="2">
    <location>
        <begin position="129"/>
        <end position="146"/>
    </location>
</feature>
<feature type="compositionally biased region" description="Gly residues" evidence="2">
    <location>
        <begin position="265"/>
        <end position="274"/>
    </location>
</feature>
<keyword evidence="1" id="KW-0175">Coiled coil</keyword>
<accession>A0ABN9TZK4</accession>
<proteinExistence type="predicted"/>
<feature type="region of interest" description="Disordered" evidence="2">
    <location>
        <begin position="314"/>
        <end position="341"/>
    </location>
</feature>
<comment type="caution">
    <text evidence="3">The sequence shown here is derived from an EMBL/GenBank/DDBJ whole genome shotgun (WGS) entry which is preliminary data.</text>
</comment>
<evidence type="ECO:0000256" key="1">
    <source>
        <dbReference type="SAM" id="Coils"/>
    </source>
</evidence>
<evidence type="ECO:0000313" key="3">
    <source>
        <dbReference type="EMBL" id="CAK0851378.1"/>
    </source>
</evidence>
<reference evidence="3" key="1">
    <citation type="submission" date="2023-10" db="EMBL/GenBank/DDBJ databases">
        <authorList>
            <person name="Chen Y."/>
            <person name="Shah S."/>
            <person name="Dougan E. K."/>
            <person name="Thang M."/>
            <person name="Chan C."/>
        </authorList>
    </citation>
    <scope>NUCLEOTIDE SEQUENCE [LARGE SCALE GENOMIC DNA]</scope>
</reference>
<evidence type="ECO:0000256" key="2">
    <source>
        <dbReference type="SAM" id="MobiDB-lite"/>
    </source>
</evidence>
<feature type="compositionally biased region" description="Basic and acidic residues" evidence="2">
    <location>
        <begin position="275"/>
        <end position="287"/>
    </location>
</feature>
<feature type="region of interest" description="Disordered" evidence="2">
    <location>
        <begin position="129"/>
        <end position="159"/>
    </location>
</feature>
<keyword evidence="4" id="KW-1185">Reference proteome</keyword>
<dbReference type="SUPFAM" id="SSF54928">
    <property type="entry name" value="RNA-binding domain, RBD"/>
    <property type="match status" value="1"/>
</dbReference>